<comment type="function">
    <text evidence="8">Binds and transfers iron-sulfur (Fe-S) clusters to target apoproteins. Can hydrolyze ATP.</text>
</comment>
<dbReference type="AlphaFoldDB" id="A0A921MC05"/>
<reference evidence="11" key="1">
    <citation type="journal article" date="2021" name="PeerJ">
        <title>Extensive microbial diversity within the chicken gut microbiome revealed by metagenomics and culture.</title>
        <authorList>
            <person name="Gilroy R."/>
            <person name="Ravi A."/>
            <person name="Getino M."/>
            <person name="Pursley I."/>
            <person name="Horton D.L."/>
            <person name="Alikhan N.F."/>
            <person name="Baker D."/>
            <person name="Gharbi K."/>
            <person name="Hall N."/>
            <person name="Watson M."/>
            <person name="Adriaenssens E.M."/>
            <person name="Foster-Nyarko E."/>
            <person name="Jarju S."/>
            <person name="Secka A."/>
            <person name="Antonio M."/>
            <person name="Oren A."/>
            <person name="Chaudhuri R.R."/>
            <person name="La Ragione R."/>
            <person name="Hildebrand F."/>
            <person name="Pallen M.J."/>
        </authorList>
    </citation>
    <scope>NUCLEOTIDE SEQUENCE</scope>
    <source>
        <strain evidence="11">ChiGjej5B5-7349</strain>
    </source>
</reference>
<dbReference type="HAMAP" id="MF_02040">
    <property type="entry name" value="Mrp_NBP35"/>
    <property type="match status" value="1"/>
</dbReference>
<evidence type="ECO:0000256" key="5">
    <source>
        <dbReference type="ARBA" id="ARBA00022840"/>
    </source>
</evidence>
<comment type="similarity">
    <text evidence="1">In the N-terminal section; belongs to the MIP18 family.</text>
</comment>
<feature type="compositionally biased region" description="Basic and acidic residues" evidence="9">
    <location>
        <begin position="1"/>
        <end position="15"/>
    </location>
</feature>
<evidence type="ECO:0000256" key="6">
    <source>
        <dbReference type="ARBA" id="ARBA00023004"/>
    </source>
</evidence>
<evidence type="ECO:0000256" key="4">
    <source>
        <dbReference type="ARBA" id="ARBA00022741"/>
    </source>
</evidence>
<dbReference type="InterPro" id="IPR034904">
    <property type="entry name" value="FSCA_dom_sf"/>
</dbReference>
<feature type="domain" description="MIP18 family-like" evidence="10">
    <location>
        <begin position="43"/>
        <end position="113"/>
    </location>
</feature>
<dbReference type="GO" id="GO:0046872">
    <property type="term" value="F:metal ion binding"/>
    <property type="evidence" value="ECO:0007669"/>
    <property type="project" value="UniProtKB-KW"/>
</dbReference>
<protein>
    <recommendedName>
        <fullName evidence="8">Iron-sulfur cluster carrier protein</fullName>
    </recommendedName>
</protein>
<dbReference type="CDD" id="cd02037">
    <property type="entry name" value="Mrp_NBP35"/>
    <property type="match status" value="1"/>
</dbReference>
<feature type="binding site" evidence="8">
    <location>
        <begin position="155"/>
        <end position="162"/>
    </location>
    <ligand>
        <name>ATP</name>
        <dbReference type="ChEBI" id="CHEBI:30616"/>
    </ligand>
</feature>
<keyword evidence="6 8" id="KW-0408">Iron</keyword>
<evidence type="ECO:0000259" key="10">
    <source>
        <dbReference type="Pfam" id="PF01883"/>
    </source>
</evidence>
<keyword evidence="8" id="KW-0378">Hydrolase</keyword>
<comment type="caution">
    <text evidence="11">The sequence shown here is derived from an EMBL/GenBank/DDBJ whole genome shotgun (WGS) entry which is preliminary data.</text>
</comment>
<name>A0A921MC05_9MICO</name>
<dbReference type="GO" id="GO:0140663">
    <property type="term" value="F:ATP-dependent FeS chaperone activity"/>
    <property type="evidence" value="ECO:0007669"/>
    <property type="project" value="InterPro"/>
</dbReference>
<dbReference type="InterPro" id="IPR033756">
    <property type="entry name" value="YlxH/NBP35"/>
</dbReference>
<evidence type="ECO:0000256" key="7">
    <source>
        <dbReference type="ARBA" id="ARBA00023014"/>
    </source>
</evidence>
<comment type="similarity">
    <text evidence="2">In the C-terminal section; belongs to the Mrp/NBP35 ATP-binding proteins family.</text>
</comment>
<evidence type="ECO:0000256" key="2">
    <source>
        <dbReference type="ARBA" id="ARBA00008205"/>
    </source>
</evidence>
<feature type="compositionally biased region" description="Polar residues" evidence="9">
    <location>
        <begin position="20"/>
        <end position="33"/>
    </location>
</feature>
<organism evidence="11 12">
    <name type="scientific">Brevibacterium senegalense</name>
    <dbReference type="NCBI Taxonomy" id="1033736"/>
    <lineage>
        <taxon>Bacteria</taxon>
        <taxon>Bacillati</taxon>
        <taxon>Actinomycetota</taxon>
        <taxon>Actinomycetes</taxon>
        <taxon>Micrococcales</taxon>
        <taxon>Brevibacteriaceae</taxon>
        <taxon>Brevibacterium</taxon>
    </lineage>
</organism>
<dbReference type="InterPro" id="IPR019591">
    <property type="entry name" value="Mrp/NBP35_ATP-bd"/>
</dbReference>
<dbReference type="InterPro" id="IPR044304">
    <property type="entry name" value="NUBPL-like"/>
</dbReference>
<dbReference type="Pfam" id="PF01883">
    <property type="entry name" value="FeS_assembly_P"/>
    <property type="match status" value="1"/>
</dbReference>
<dbReference type="PANTHER" id="PTHR42961:SF2">
    <property type="entry name" value="IRON-SULFUR PROTEIN NUBPL"/>
    <property type="match status" value="1"/>
</dbReference>
<dbReference type="EMBL" id="DYUK01000016">
    <property type="protein sequence ID" value="HJG78887.1"/>
    <property type="molecule type" value="Genomic_DNA"/>
</dbReference>
<dbReference type="GO" id="GO:0016887">
    <property type="term" value="F:ATP hydrolysis activity"/>
    <property type="evidence" value="ECO:0007669"/>
    <property type="project" value="UniProtKB-UniRule"/>
</dbReference>
<proteinExistence type="inferred from homology"/>
<dbReference type="Gene3D" id="3.40.50.300">
    <property type="entry name" value="P-loop containing nucleotide triphosphate hydrolases"/>
    <property type="match status" value="1"/>
</dbReference>
<dbReference type="PROSITE" id="PS01215">
    <property type="entry name" value="MRP"/>
    <property type="match status" value="1"/>
</dbReference>
<dbReference type="Pfam" id="PF10609">
    <property type="entry name" value="ParA"/>
    <property type="match status" value="1"/>
</dbReference>
<gene>
    <name evidence="11" type="ORF">K8V08_00560</name>
</gene>
<dbReference type="Proteomes" id="UP000784435">
    <property type="component" value="Unassembled WGS sequence"/>
</dbReference>
<sequence length="415" mass="43684">MTAPQEHESYEHESHGVAPQESTPQQDAAQESTPRPEPGSADAALWTELDRVIDPELRRPITDLGMVESAVVGDDRIARVRVLLTIAGCPMRQTITDDVREAGLRVPGVTDVDLDLGVMTPEQRKALRERLRGDGHVNPFVQPGNLTRVLAVASGKGGVGKSSVTANLAASLQARGLSVGILDADIHGFSIPPMLGVGGKPTKLEDMILPQPGHGVAVMSIGMFVDPGQAVVWRGPMLHRAIEQFLTDVFWGDLDVLLLDLPPGTGDVAISVGQLLPDSELLIVTTPQHAAAQVAERAGALATSTKQRIAGVIENMSWMVMPDGSHNPIFGEGGGRQVAERLSDRLSAAGGQAHVPLLGQIPLDPVVRAGADAGVPAVLSHPDEPGPAALRTIADSLVQSRQSLVGRNLGLSPQE</sequence>
<dbReference type="GO" id="GO:0051539">
    <property type="term" value="F:4 iron, 4 sulfur cluster binding"/>
    <property type="evidence" value="ECO:0007669"/>
    <property type="project" value="TreeGrafter"/>
</dbReference>
<keyword evidence="7 8" id="KW-0411">Iron-sulfur</keyword>
<keyword evidence="3 8" id="KW-0479">Metal-binding</keyword>
<evidence type="ECO:0000313" key="12">
    <source>
        <dbReference type="Proteomes" id="UP000784435"/>
    </source>
</evidence>
<evidence type="ECO:0000256" key="3">
    <source>
        <dbReference type="ARBA" id="ARBA00022723"/>
    </source>
</evidence>
<dbReference type="GO" id="GO:0016226">
    <property type="term" value="P:iron-sulfur cluster assembly"/>
    <property type="evidence" value="ECO:0007669"/>
    <property type="project" value="InterPro"/>
</dbReference>
<evidence type="ECO:0000256" key="9">
    <source>
        <dbReference type="SAM" id="MobiDB-lite"/>
    </source>
</evidence>
<dbReference type="Gene3D" id="3.30.300.130">
    <property type="entry name" value="Fe-S cluster assembly (FSCA)"/>
    <property type="match status" value="1"/>
</dbReference>
<dbReference type="InterPro" id="IPR027417">
    <property type="entry name" value="P-loop_NTPase"/>
</dbReference>
<dbReference type="InterPro" id="IPR000808">
    <property type="entry name" value="Mrp-like_CS"/>
</dbReference>
<comment type="similarity">
    <text evidence="8">Belongs to the Mrp/NBP35 ATP-binding proteins family.</text>
</comment>
<evidence type="ECO:0000313" key="11">
    <source>
        <dbReference type="EMBL" id="HJG78887.1"/>
    </source>
</evidence>
<feature type="region of interest" description="Disordered" evidence="9">
    <location>
        <begin position="1"/>
        <end position="44"/>
    </location>
</feature>
<keyword evidence="4 8" id="KW-0547">Nucleotide-binding</keyword>
<evidence type="ECO:0000256" key="1">
    <source>
        <dbReference type="ARBA" id="ARBA00007352"/>
    </source>
</evidence>
<dbReference type="SUPFAM" id="SSF117916">
    <property type="entry name" value="Fe-S cluster assembly (FSCA) domain-like"/>
    <property type="match status" value="1"/>
</dbReference>
<dbReference type="InterPro" id="IPR002744">
    <property type="entry name" value="MIP18-like"/>
</dbReference>
<dbReference type="SUPFAM" id="SSF52540">
    <property type="entry name" value="P-loop containing nucleoside triphosphate hydrolases"/>
    <property type="match status" value="1"/>
</dbReference>
<evidence type="ECO:0000256" key="8">
    <source>
        <dbReference type="HAMAP-Rule" id="MF_02040"/>
    </source>
</evidence>
<comment type="subunit">
    <text evidence="8">Homodimer.</text>
</comment>
<dbReference type="GO" id="GO:0005524">
    <property type="term" value="F:ATP binding"/>
    <property type="evidence" value="ECO:0007669"/>
    <property type="project" value="UniProtKB-UniRule"/>
</dbReference>
<dbReference type="PANTHER" id="PTHR42961">
    <property type="entry name" value="IRON-SULFUR PROTEIN NUBPL"/>
    <property type="match status" value="1"/>
</dbReference>
<reference evidence="11" key="2">
    <citation type="submission" date="2021-09" db="EMBL/GenBank/DDBJ databases">
        <authorList>
            <person name="Gilroy R."/>
        </authorList>
    </citation>
    <scope>NUCLEOTIDE SEQUENCE</scope>
    <source>
        <strain evidence="11">ChiGjej5B5-7349</strain>
    </source>
</reference>
<accession>A0A921MC05</accession>
<keyword evidence="5 8" id="KW-0067">ATP-binding</keyword>